<evidence type="ECO:0000256" key="1">
    <source>
        <dbReference type="SAM" id="Phobius"/>
    </source>
</evidence>
<name>A0ABN5F3S3_9FLAO</name>
<keyword evidence="1" id="KW-0472">Membrane</keyword>
<organism evidence="2 3">
    <name type="scientific">Polaribacter sejongensis</name>
    <dbReference type="NCBI Taxonomy" id="985043"/>
    <lineage>
        <taxon>Bacteria</taxon>
        <taxon>Pseudomonadati</taxon>
        <taxon>Bacteroidota</taxon>
        <taxon>Flavobacteriia</taxon>
        <taxon>Flavobacteriales</taxon>
        <taxon>Flavobacteriaceae</taxon>
    </lineage>
</organism>
<evidence type="ECO:0000313" key="2">
    <source>
        <dbReference type="EMBL" id="AUC21608.1"/>
    </source>
</evidence>
<sequence length="86" mass="9954">MLKTRNKAYTTTFIDEKYSQIKNKMNTNNKNKFGLIISTVLILLTMITLKYNAIETGAIIDIFLYSAFIINFSLIFDIFKSKKKTS</sequence>
<feature type="transmembrane region" description="Helical" evidence="1">
    <location>
        <begin position="33"/>
        <end position="51"/>
    </location>
</feature>
<protein>
    <submittedName>
        <fullName evidence="2">Uncharacterized protein</fullName>
    </submittedName>
</protein>
<accession>A0ABN5F3S3</accession>
<keyword evidence="3" id="KW-1185">Reference proteome</keyword>
<keyword evidence="1" id="KW-1133">Transmembrane helix</keyword>
<keyword evidence="1" id="KW-0812">Transmembrane</keyword>
<evidence type="ECO:0000313" key="3">
    <source>
        <dbReference type="Proteomes" id="UP000232721"/>
    </source>
</evidence>
<gene>
    <name evidence="2" type="ORF">BTO15_05600</name>
</gene>
<dbReference type="EMBL" id="CP019336">
    <property type="protein sequence ID" value="AUC21608.1"/>
    <property type="molecule type" value="Genomic_DNA"/>
</dbReference>
<reference evidence="2 3" key="1">
    <citation type="submission" date="2017-02" db="EMBL/GenBank/DDBJ databases">
        <title>Trade-off between light-utilization and light-protection in marine flavobacteria.</title>
        <authorList>
            <person name="Kumagai Y."/>
            <person name="Yoshizawa S."/>
            <person name="Kogure K."/>
            <person name="Iwasaki W."/>
        </authorList>
    </citation>
    <scope>NUCLEOTIDE SEQUENCE [LARGE SCALE GENOMIC DNA]</scope>
    <source>
        <strain evidence="2 3">KCTC 23670</strain>
    </source>
</reference>
<dbReference type="Proteomes" id="UP000232721">
    <property type="component" value="Chromosome"/>
</dbReference>
<proteinExistence type="predicted"/>
<feature type="transmembrane region" description="Helical" evidence="1">
    <location>
        <begin position="57"/>
        <end position="79"/>
    </location>
</feature>